<evidence type="ECO:0000313" key="4">
    <source>
        <dbReference type="EMBL" id="GMA19997.1"/>
    </source>
</evidence>
<gene>
    <name evidence="4" type="ORF">GCM10025862_20180</name>
</gene>
<organism evidence="4 5">
    <name type="scientific">Arsenicicoccus piscis</name>
    <dbReference type="NCBI Taxonomy" id="673954"/>
    <lineage>
        <taxon>Bacteria</taxon>
        <taxon>Bacillati</taxon>
        <taxon>Actinomycetota</taxon>
        <taxon>Actinomycetes</taxon>
        <taxon>Micrococcales</taxon>
        <taxon>Intrasporangiaceae</taxon>
        <taxon>Arsenicicoccus</taxon>
    </lineage>
</organism>
<feature type="domain" description="CdaR GGDEF-like" evidence="3">
    <location>
        <begin position="181"/>
        <end position="296"/>
    </location>
</feature>
<evidence type="ECO:0000259" key="3">
    <source>
        <dbReference type="Pfam" id="PF17853"/>
    </source>
</evidence>
<dbReference type="InterPro" id="IPR041522">
    <property type="entry name" value="CdaR_GGDEF"/>
</dbReference>
<comment type="similarity">
    <text evidence="1">Belongs to the CdaR family.</text>
</comment>
<dbReference type="EMBL" id="BSUJ01000001">
    <property type="protein sequence ID" value="GMA19997.1"/>
    <property type="molecule type" value="Genomic_DNA"/>
</dbReference>
<evidence type="ECO:0000256" key="1">
    <source>
        <dbReference type="ARBA" id="ARBA00006754"/>
    </source>
</evidence>
<evidence type="ECO:0000259" key="2">
    <source>
        <dbReference type="Pfam" id="PF13556"/>
    </source>
</evidence>
<dbReference type="InterPro" id="IPR051448">
    <property type="entry name" value="CdaR-like_regulators"/>
</dbReference>
<accession>A0ABQ6HPT3</accession>
<dbReference type="Pfam" id="PF13556">
    <property type="entry name" value="HTH_30"/>
    <property type="match status" value="1"/>
</dbReference>
<comment type="caution">
    <text evidence="4">The sequence shown here is derived from an EMBL/GenBank/DDBJ whole genome shotgun (WGS) entry which is preliminary data.</text>
</comment>
<dbReference type="InterPro" id="IPR025736">
    <property type="entry name" value="PucR_C-HTH_dom"/>
</dbReference>
<protein>
    <submittedName>
        <fullName evidence="4">PucR family transcriptional regulator</fullName>
    </submittedName>
</protein>
<dbReference type="Proteomes" id="UP001157109">
    <property type="component" value="Unassembled WGS sequence"/>
</dbReference>
<proteinExistence type="inferred from homology"/>
<reference evidence="5" key="1">
    <citation type="journal article" date="2019" name="Int. J. Syst. Evol. Microbiol.">
        <title>The Global Catalogue of Microorganisms (GCM) 10K type strain sequencing project: providing services to taxonomists for standard genome sequencing and annotation.</title>
        <authorList>
            <consortium name="The Broad Institute Genomics Platform"/>
            <consortium name="The Broad Institute Genome Sequencing Center for Infectious Disease"/>
            <person name="Wu L."/>
            <person name="Ma J."/>
        </authorList>
    </citation>
    <scope>NUCLEOTIDE SEQUENCE [LARGE SCALE GENOMIC DNA]</scope>
    <source>
        <strain evidence="5">NBRC 105830</strain>
    </source>
</reference>
<dbReference type="InterPro" id="IPR042070">
    <property type="entry name" value="PucR_C-HTH_sf"/>
</dbReference>
<dbReference type="PANTHER" id="PTHR33744">
    <property type="entry name" value="CARBOHYDRATE DIACID REGULATOR"/>
    <property type="match status" value="1"/>
</dbReference>
<sequence length="417" mass="44218">MWRLDNYASTMTGSQRVQTTAASVSDETLRRLVSDAGTLSTTAIGLIEASHAWFRELAPEDRSWVGLVAQAGIGSFIAWLRDPSPTKVVQADVFGTAPRELTRSISLSRTLDLVRSVVDVVEEDAGALAAPGDEQALREAVLRYSREIAFAAAQVYAQAAETRGAWDARLEALVVDAVLRGEADDSLRSRAAALGWDAVHHVTVVAGANPRVAGGPRGDSTSTIDTLRKAADQHSVELLAGVQGRRLVLILGDTSQPAQVADLLAAHFGDGPIVLGPTVPHLFAAGRSARAALSGLGAARAWPQAPRVVSAAALLPERVLAGDDHARRALVDRVHRPLAEAGGALLLTAETYLAEATLEHTARVLFVHPNTVRYRLTRIAQVCGLDLTDPRAAYTAQVALALGRLAVPQAASWRSPR</sequence>
<dbReference type="PANTHER" id="PTHR33744:SF7">
    <property type="entry name" value="PUCR FAMILY TRANSCRIPTIONAL REGULATOR"/>
    <property type="match status" value="1"/>
</dbReference>
<dbReference type="Gene3D" id="1.10.10.2840">
    <property type="entry name" value="PucR C-terminal helix-turn-helix domain"/>
    <property type="match status" value="1"/>
</dbReference>
<feature type="domain" description="PucR C-terminal helix-turn-helix" evidence="2">
    <location>
        <begin position="345"/>
        <end position="401"/>
    </location>
</feature>
<evidence type="ECO:0000313" key="5">
    <source>
        <dbReference type="Proteomes" id="UP001157109"/>
    </source>
</evidence>
<dbReference type="Pfam" id="PF17853">
    <property type="entry name" value="GGDEF_2"/>
    <property type="match status" value="1"/>
</dbReference>
<name>A0ABQ6HPT3_9MICO</name>
<keyword evidence="5" id="KW-1185">Reference proteome</keyword>